<keyword evidence="6 10" id="KW-1133">Transmembrane helix</keyword>
<name>A0A0N0E8X5_9HYPH</name>
<feature type="transmembrane region" description="Helical" evidence="10">
    <location>
        <begin position="249"/>
        <end position="279"/>
    </location>
</feature>
<feature type="transmembrane region" description="Helical" evidence="10">
    <location>
        <begin position="431"/>
        <end position="453"/>
    </location>
</feature>
<keyword evidence="3" id="KW-0050">Antiport</keyword>
<evidence type="ECO:0000256" key="3">
    <source>
        <dbReference type="ARBA" id="ARBA00022449"/>
    </source>
</evidence>
<dbReference type="InterPro" id="IPR048279">
    <property type="entry name" value="MdtK-like"/>
</dbReference>
<dbReference type="GO" id="GO:0005886">
    <property type="term" value="C:plasma membrane"/>
    <property type="evidence" value="ECO:0007669"/>
    <property type="project" value="UniProtKB-SubCell"/>
</dbReference>
<feature type="transmembrane region" description="Helical" evidence="10">
    <location>
        <begin position="173"/>
        <end position="194"/>
    </location>
</feature>
<protein>
    <recommendedName>
        <fullName evidence="9">Multidrug-efflux transporter</fullName>
    </recommendedName>
</protein>
<dbReference type="GO" id="GO:0015297">
    <property type="term" value="F:antiporter activity"/>
    <property type="evidence" value="ECO:0007669"/>
    <property type="project" value="UniProtKB-KW"/>
</dbReference>
<evidence type="ECO:0000256" key="8">
    <source>
        <dbReference type="ARBA" id="ARBA00023136"/>
    </source>
</evidence>
<dbReference type="InterPro" id="IPR002528">
    <property type="entry name" value="MATE_fam"/>
</dbReference>
<dbReference type="Proteomes" id="UP000038011">
    <property type="component" value="Unassembled WGS sequence"/>
</dbReference>
<comment type="caution">
    <text evidence="11">The sequence shown here is derived from an EMBL/GenBank/DDBJ whole genome shotgun (WGS) entry which is preliminary data.</text>
</comment>
<evidence type="ECO:0000313" key="12">
    <source>
        <dbReference type="Proteomes" id="UP000038011"/>
    </source>
</evidence>
<keyword evidence="12" id="KW-1185">Reference proteome</keyword>
<keyword evidence="5 10" id="KW-0812">Transmembrane</keyword>
<evidence type="ECO:0000256" key="2">
    <source>
        <dbReference type="ARBA" id="ARBA00022448"/>
    </source>
</evidence>
<feature type="transmembrane region" description="Helical" evidence="10">
    <location>
        <begin position="105"/>
        <end position="124"/>
    </location>
</feature>
<evidence type="ECO:0000256" key="5">
    <source>
        <dbReference type="ARBA" id="ARBA00022692"/>
    </source>
</evidence>
<gene>
    <name evidence="11" type="ORF">SU32_00930</name>
</gene>
<proteinExistence type="predicted"/>
<feature type="transmembrane region" description="Helical" evidence="10">
    <location>
        <begin position="407"/>
        <end position="425"/>
    </location>
</feature>
<accession>A0A0N0E8X5</accession>
<keyword evidence="2" id="KW-0813">Transport</keyword>
<dbReference type="PANTHER" id="PTHR43298">
    <property type="entry name" value="MULTIDRUG RESISTANCE PROTEIN NORM-RELATED"/>
    <property type="match status" value="1"/>
</dbReference>
<dbReference type="PANTHER" id="PTHR43298:SF2">
    <property type="entry name" value="FMN_FAD EXPORTER YEEO-RELATED"/>
    <property type="match status" value="1"/>
</dbReference>
<dbReference type="PIRSF" id="PIRSF006603">
    <property type="entry name" value="DinF"/>
    <property type="match status" value="1"/>
</dbReference>
<evidence type="ECO:0000256" key="4">
    <source>
        <dbReference type="ARBA" id="ARBA00022475"/>
    </source>
</evidence>
<dbReference type="OrthoDB" id="9780160at2"/>
<dbReference type="Pfam" id="PF01554">
    <property type="entry name" value="MatE"/>
    <property type="match status" value="2"/>
</dbReference>
<feature type="transmembrane region" description="Helical" evidence="10">
    <location>
        <begin position="285"/>
        <end position="308"/>
    </location>
</feature>
<dbReference type="GO" id="GO:0042910">
    <property type="term" value="F:xenobiotic transmembrane transporter activity"/>
    <property type="evidence" value="ECO:0007669"/>
    <property type="project" value="InterPro"/>
</dbReference>
<sequence length="462" mass="50357">MTDIVQTDEKLVRPGLNTWSEHMRATFKLGIPLVGSQLGLMLMNTTDTVMLGWYGVEELAASVLATQLFFVIMIFGAGIGQAVMPMAAQAEGEGDKRTVRRVVRMGFWVAIVYSSLVLPIFFFGEEILLMLGQKPLLALLASQYLAIAAIAMFPTLMSFALRSFLSAIERAEIIFWSTLLAALANVVINYMLIFGNWGAPELGVRGAAYATLLVNIIMFLAMALYAAYQKDSRKYEVFVRFWRPDWQAFFDVLKIGIPIAITILAEVGMFIFASIIVGWLGVVPLAAHGIALQLASIAFMIPLGMSQVATIRISNAYGRSDPDNLHRAANAVMAIAILVAVASASLFFIMPDQLISLFLDEGKEDVAAVAAYAVPLLFVAAVFQLFDSAQAVAVAQLRGLKDTRIPMAFAVFSYWCVGLSTSYYLGIVADWGGVGVWTGLALGLAFASVLLNARFQLIRPRN</sequence>
<keyword evidence="4" id="KW-1003">Cell membrane</keyword>
<dbReference type="EMBL" id="JXMU01000001">
    <property type="protein sequence ID" value="KPB02868.1"/>
    <property type="molecule type" value="Genomic_DNA"/>
</dbReference>
<dbReference type="NCBIfam" id="TIGR00797">
    <property type="entry name" value="matE"/>
    <property type="match status" value="1"/>
</dbReference>
<evidence type="ECO:0000313" key="11">
    <source>
        <dbReference type="EMBL" id="KPB02868.1"/>
    </source>
</evidence>
<feature type="transmembrane region" description="Helical" evidence="10">
    <location>
        <begin position="59"/>
        <end position="84"/>
    </location>
</feature>
<reference evidence="11 12" key="1">
    <citation type="submission" date="2015-01" db="EMBL/GenBank/DDBJ databases">
        <title>Ahrensia donghaiensis sp. nov., a novel dimethylsulphoniopropionate-cleavage bacterium isolated from seawater and emended descriptions of the genus Ahrensia and Ahrensia kielensis.</title>
        <authorList>
            <person name="Liu J."/>
        </authorList>
    </citation>
    <scope>NUCLEOTIDE SEQUENCE [LARGE SCALE GENOMIC DNA]</scope>
    <source>
        <strain evidence="11 12">LZD062</strain>
    </source>
</reference>
<keyword evidence="8 10" id="KW-0472">Membrane</keyword>
<feature type="transmembrane region" description="Helical" evidence="10">
    <location>
        <begin position="328"/>
        <end position="349"/>
    </location>
</feature>
<dbReference type="STRING" id="1514904.SU32_00930"/>
<feature type="transmembrane region" description="Helical" evidence="10">
    <location>
        <begin position="369"/>
        <end position="386"/>
    </location>
</feature>
<evidence type="ECO:0000256" key="7">
    <source>
        <dbReference type="ARBA" id="ARBA00023065"/>
    </source>
</evidence>
<dbReference type="PATRIC" id="fig|1514904.3.peg.192"/>
<dbReference type="GO" id="GO:0006811">
    <property type="term" value="P:monoatomic ion transport"/>
    <property type="evidence" value="ECO:0007669"/>
    <property type="project" value="UniProtKB-KW"/>
</dbReference>
<feature type="transmembrane region" description="Helical" evidence="10">
    <location>
        <begin position="136"/>
        <end position="161"/>
    </location>
</feature>
<feature type="transmembrane region" description="Helical" evidence="10">
    <location>
        <begin position="206"/>
        <end position="228"/>
    </location>
</feature>
<comment type="subcellular location">
    <subcellularLocation>
        <location evidence="1">Cell inner membrane</location>
        <topology evidence="1">Multi-pass membrane protein</topology>
    </subcellularLocation>
</comment>
<dbReference type="InterPro" id="IPR050222">
    <property type="entry name" value="MATE_MdtK"/>
</dbReference>
<dbReference type="RefSeq" id="WP_053997433.1">
    <property type="nucleotide sequence ID" value="NZ_JXMU01000001.1"/>
</dbReference>
<organism evidence="11 12">
    <name type="scientific">Ahrensia marina</name>
    <dbReference type="NCBI Taxonomy" id="1514904"/>
    <lineage>
        <taxon>Bacteria</taxon>
        <taxon>Pseudomonadati</taxon>
        <taxon>Pseudomonadota</taxon>
        <taxon>Alphaproteobacteria</taxon>
        <taxon>Hyphomicrobiales</taxon>
        <taxon>Ahrensiaceae</taxon>
        <taxon>Ahrensia</taxon>
    </lineage>
</organism>
<dbReference type="AlphaFoldDB" id="A0A0N0E8X5"/>
<keyword evidence="7" id="KW-0406">Ion transport</keyword>
<dbReference type="CDD" id="cd13131">
    <property type="entry name" value="MATE_NorM_like"/>
    <property type="match status" value="1"/>
</dbReference>
<evidence type="ECO:0000256" key="10">
    <source>
        <dbReference type="SAM" id="Phobius"/>
    </source>
</evidence>
<evidence type="ECO:0000256" key="6">
    <source>
        <dbReference type="ARBA" id="ARBA00022989"/>
    </source>
</evidence>
<evidence type="ECO:0000256" key="9">
    <source>
        <dbReference type="ARBA" id="ARBA00031636"/>
    </source>
</evidence>
<evidence type="ECO:0000256" key="1">
    <source>
        <dbReference type="ARBA" id="ARBA00004429"/>
    </source>
</evidence>